<keyword evidence="3" id="KW-1185">Reference proteome</keyword>
<gene>
    <name evidence="2" type="ORF">GLOIN_2v1768135</name>
</gene>
<comment type="caution">
    <text evidence="2">The sequence shown here is derived from an EMBL/GenBank/DDBJ whole genome shotgun (WGS) entry which is preliminary data.</text>
</comment>
<reference evidence="2 3" key="1">
    <citation type="journal article" date="2013" name="Proc. Natl. Acad. Sci. U.S.A.">
        <title>Genome of an arbuscular mycorrhizal fungus provides insight into the oldest plant symbiosis.</title>
        <authorList>
            <person name="Tisserant E."/>
            <person name="Malbreil M."/>
            <person name="Kuo A."/>
            <person name="Kohler A."/>
            <person name="Symeonidi A."/>
            <person name="Balestrini R."/>
            <person name="Charron P."/>
            <person name="Duensing N."/>
            <person name="Frei Dit Frey N."/>
            <person name="Gianinazzi-Pearson V."/>
            <person name="Gilbert L.B."/>
            <person name="Handa Y."/>
            <person name="Herr J.R."/>
            <person name="Hijri M."/>
            <person name="Koul R."/>
            <person name="Kawaguchi M."/>
            <person name="Krajinski F."/>
            <person name="Lammers P.J."/>
            <person name="Masclaux F.G."/>
            <person name="Murat C."/>
            <person name="Morin E."/>
            <person name="Ndikumana S."/>
            <person name="Pagni M."/>
            <person name="Petitpierre D."/>
            <person name="Requena N."/>
            <person name="Rosikiewicz P."/>
            <person name="Riley R."/>
            <person name="Saito K."/>
            <person name="San Clemente H."/>
            <person name="Shapiro H."/>
            <person name="van Tuinen D."/>
            <person name="Becard G."/>
            <person name="Bonfante P."/>
            <person name="Paszkowski U."/>
            <person name="Shachar-Hill Y.Y."/>
            <person name="Tuskan G.A."/>
            <person name="Young P.W."/>
            <person name="Sanders I.R."/>
            <person name="Henrissat B."/>
            <person name="Rensing S.A."/>
            <person name="Grigoriev I.V."/>
            <person name="Corradi N."/>
            <person name="Roux C."/>
            <person name="Martin F."/>
        </authorList>
    </citation>
    <scope>NUCLEOTIDE SEQUENCE [LARGE SCALE GENOMIC DNA]</scope>
    <source>
        <strain evidence="2 3">DAOM 197198</strain>
    </source>
</reference>
<evidence type="ECO:0000313" key="3">
    <source>
        <dbReference type="Proteomes" id="UP000018888"/>
    </source>
</evidence>
<dbReference type="EMBL" id="AUPC02000043">
    <property type="protein sequence ID" value="POG77108.1"/>
    <property type="molecule type" value="Genomic_DNA"/>
</dbReference>
<feature type="region of interest" description="Disordered" evidence="1">
    <location>
        <begin position="14"/>
        <end position="45"/>
    </location>
</feature>
<accession>A0A2P4QHL5</accession>
<feature type="compositionally biased region" description="Basic and acidic residues" evidence="1">
    <location>
        <begin position="14"/>
        <end position="24"/>
    </location>
</feature>
<dbReference type="Proteomes" id="UP000018888">
    <property type="component" value="Unassembled WGS sequence"/>
</dbReference>
<organism evidence="2 3">
    <name type="scientific">Rhizophagus irregularis (strain DAOM 181602 / DAOM 197198 / MUCL 43194)</name>
    <name type="common">Arbuscular mycorrhizal fungus</name>
    <name type="synonym">Glomus intraradices</name>
    <dbReference type="NCBI Taxonomy" id="747089"/>
    <lineage>
        <taxon>Eukaryota</taxon>
        <taxon>Fungi</taxon>
        <taxon>Fungi incertae sedis</taxon>
        <taxon>Mucoromycota</taxon>
        <taxon>Glomeromycotina</taxon>
        <taxon>Glomeromycetes</taxon>
        <taxon>Glomerales</taxon>
        <taxon>Glomeraceae</taxon>
        <taxon>Rhizophagus</taxon>
    </lineage>
</organism>
<protein>
    <submittedName>
        <fullName evidence="2">Uncharacterized protein</fullName>
    </submittedName>
</protein>
<proteinExistence type="predicted"/>
<sequence>MEVITKERIKLQEKKDENLEEKQKASRNSKTSKPESKTKCQQAAPKVQKEIIDTRIKKRKIDEILVQTTFDDNYLDKYFANHNKREILIRKLDEKENEKQGFELVKGSTMEEDLGKGLQMKSQDELIGKDGVYKKRTGINKFIVPTHTTSKGDKFVDALSSLLSTIPRSKEEHEELDDLNNKFSERLEKKKQDDTIQEGTSSKEKDKIKVLGFTLRFGKENTYMNMVFHLISDTFLSRA</sequence>
<name>A0A2P4QHL5_RHIID</name>
<evidence type="ECO:0000313" key="2">
    <source>
        <dbReference type="EMBL" id="POG77108.1"/>
    </source>
</evidence>
<reference evidence="2 3" key="2">
    <citation type="journal article" date="2018" name="New Phytol.">
        <title>High intraspecific genome diversity in the model arbuscular mycorrhizal symbiont Rhizophagus irregularis.</title>
        <authorList>
            <person name="Chen E.C.H."/>
            <person name="Morin E."/>
            <person name="Beaudet D."/>
            <person name="Noel J."/>
            <person name="Yildirir G."/>
            <person name="Ndikumana S."/>
            <person name="Charron P."/>
            <person name="St-Onge C."/>
            <person name="Giorgi J."/>
            <person name="Kruger M."/>
            <person name="Marton T."/>
            <person name="Ropars J."/>
            <person name="Grigoriev I.V."/>
            <person name="Hainaut M."/>
            <person name="Henrissat B."/>
            <person name="Roux C."/>
            <person name="Martin F."/>
            <person name="Corradi N."/>
        </authorList>
    </citation>
    <scope>NUCLEOTIDE SEQUENCE [LARGE SCALE GENOMIC DNA]</scope>
    <source>
        <strain evidence="2 3">DAOM 197198</strain>
    </source>
</reference>
<dbReference type="VEuPathDB" id="FungiDB:RhiirFUN_006871"/>
<dbReference type="AlphaFoldDB" id="A0A2P4QHL5"/>
<evidence type="ECO:0000256" key="1">
    <source>
        <dbReference type="SAM" id="MobiDB-lite"/>
    </source>
</evidence>